<keyword evidence="2" id="KW-1185">Reference proteome</keyword>
<evidence type="ECO:0000313" key="1">
    <source>
        <dbReference type="EMBL" id="CAI9149498.1"/>
    </source>
</evidence>
<evidence type="ECO:0000313" key="2">
    <source>
        <dbReference type="Proteomes" id="UP001176941"/>
    </source>
</evidence>
<sequence>KVSTAKRAVYSPRAREILERQQQLIAQSKGRHARSGEIHHERFILEVVAIVAEASDKPGYKRVNYKRNILRVSVIVRKTSGRSSCRLRCRRSWRPRFLSGRNRTRLLA</sequence>
<dbReference type="Proteomes" id="UP001176941">
    <property type="component" value="Unassembled WGS sequence"/>
</dbReference>
<gene>
    <name evidence="1" type="ORF">MRATA1EN1_LOCUS31116</name>
</gene>
<protein>
    <submittedName>
        <fullName evidence="1">Uncharacterized protein</fullName>
    </submittedName>
</protein>
<organism evidence="1 2">
    <name type="scientific">Rangifer tarandus platyrhynchus</name>
    <name type="common">Svalbard reindeer</name>
    <dbReference type="NCBI Taxonomy" id="3082113"/>
    <lineage>
        <taxon>Eukaryota</taxon>
        <taxon>Metazoa</taxon>
        <taxon>Chordata</taxon>
        <taxon>Craniata</taxon>
        <taxon>Vertebrata</taxon>
        <taxon>Euteleostomi</taxon>
        <taxon>Mammalia</taxon>
        <taxon>Eutheria</taxon>
        <taxon>Laurasiatheria</taxon>
        <taxon>Artiodactyla</taxon>
        <taxon>Ruminantia</taxon>
        <taxon>Pecora</taxon>
        <taxon>Cervidae</taxon>
        <taxon>Odocoileinae</taxon>
        <taxon>Rangifer</taxon>
    </lineage>
</organism>
<feature type="non-terminal residue" evidence="1">
    <location>
        <position position="1"/>
    </location>
</feature>
<comment type="caution">
    <text evidence="1">The sequence shown here is derived from an EMBL/GenBank/DDBJ whole genome shotgun (WGS) entry which is preliminary data.</text>
</comment>
<reference evidence="1" key="1">
    <citation type="submission" date="2023-04" db="EMBL/GenBank/DDBJ databases">
        <authorList>
            <consortium name="ELIXIR-Norway"/>
        </authorList>
    </citation>
    <scope>NUCLEOTIDE SEQUENCE [LARGE SCALE GENOMIC DNA]</scope>
</reference>
<proteinExistence type="predicted"/>
<accession>A0ABN8XJC2</accession>
<dbReference type="EMBL" id="CATKSN020000340">
    <property type="protein sequence ID" value="CAI9149498.1"/>
    <property type="molecule type" value="Genomic_DNA"/>
</dbReference>
<name>A0ABN8XJC2_RANTA</name>